<proteinExistence type="predicted"/>
<evidence type="ECO:0000313" key="1">
    <source>
        <dbReference type="EMBL" id="NBZ87540.1"/>
    </source>
</evidence>
<sequence>MKRALALTLALSGCLPADIPQNRADGPLTLPLVDGRSSLVRRDPFDYSVSRTQTAHGFEFRVTRMGRDFDYSEGLVAKKAAEAYCAQFNRGFSATAMGRFSQPNSWVFDGDCA</sequence>
<organism evidence="1 2">
    <name type="scientific">Stagnihabitans tardus</name>
    <dbReference type="NCBI Taxonomy" id="2699202"/>
    <lineage>
        <taxon>Bacteria</taxon>
        <taxon>Pseudomonadati</taxon>
        <taxon>Pseudomonadota</taxon>
        <taxon>Alphaproteobacteria</taxon>
        <taxon>Rhodobacterales</taxon>
        <taxon>Paracoccaceae</taxon>
        <taxon>Stagnihabitans</taxon>
    </lineage>
</organism>
<dbReference type="EMBL" id="JAABNR010000006">
    <property type="protein sequence ID" value="NBZ87540.1"/>
    <property type="molecule type" value="Genomic_DNA"/>
</dbReference>
<dbReference type="RefSeq" id="WP_168774346.1">
    <property type="nucleotide sequence ID" value="NZ_JAABNR010000006.1"/>
</dbReference>
<comment type="caution">
    <text evidence="1">The sequence shown here is derived from an EMBL/GenBank/DDBJ whole genome shotgun (WGS) entry which is preliminary data.</text>
</comment>
<keyword evidence="2" id="KW-1185">Reference proteome</keyword>
<gene>
    <name evidence="1" type="ORF">GV832_08100</name>
</gene>
<accession>A0AAE4YDE8</accession>
<reference evidence="1" key="1">
    <citation type="submission" date="2020-01" db="EMBL/GenBank/DDBJ databases">
        <authorList>
            <person name="Chen W.-M."/>
        </authorList>
    </citation>
    <scope>NUCLEOTIDE SEQUENCE</scope>
    <source>
        <strain evidence="1">CYK-10</strain>
    </source>
</reference>
<dbReference type="Proteomes" id="UP001193501">
    <property type="component" value="Unassembled WGS sequence"/>
</dbReference>
<dbReference type="AlphaFoldDB" id="A0AAE4YDE8"/>
<name>A0AAE4YDE8_9RHOB</name>
<protein>
    <submittedName>
        <fullName evidence="1">Uncharacterized protein</fullName>
    </submittedName>
</protein>
<evidence type="ECO:0000313" key="2">
    <source>
        <dbReference type="Proteomes" id="UP001193501"/>
    </source>
</evidence>